<evidence type="ECO:0000313" key="5">
    <source>
        <dbReference type="EMBL" id="RMX52990.1"/>
    </source>
</evidence>
<dbReference type="OrthoDB" id="1740265at2759"/>
<keyword evidence="2" id="KW-0326">Glycosidase</keyword>
<dbReference type="Gene3D" id="2.60.40.1180">
    <property type="entry name" value="Golgi alpha-mannosidase II"/>
    <property type="match status" value="1"/>
</dbReference>
<evidence type="ECO:0000259" key="4">
    <source>
        <dbReference type="SMART" id="SM00642"/>
    </source>
</evidence>
<dbReference type="GO" id="GO:0005975">
    <property type="term" value="P:carbohydrate metabolic process"/>
    <property type="evidence" value="ECO:0007669"/>
    <property type="project" value="InterPro"/>
</dbReference>
<keyword evidence="3" id="KW-1133">Transmembrane helix</keyword>
<dbReference type="InterPro" id="IPR013780">
    <property type="entry name" value="Glyco_hydro_b"/>
</dbReference>
<dbReference type="SMART" id="SM00642">
    <property type="entry name" value="Aamy"/>
    <property type="match status" value="1"/>
</dbReference>
<evidence type="ECO:0000313" key="6">
    <source>
        <dbReference type="Proteomes" id="UP000275408"/>
    </source>
</evidence>
<dbReference type="SUPFAM" id="SSF51011">
    <property type="entry name" value="Glycosyl hydrolase domain"/>
    <property type="match status" value="1"/>
</dbReference>
<dbReference type="InterPro" id="IPR045857">
    <property type="entry name" value="O16G_dom_2"/>
</dbReference>
<dbReference type="GO" id="GO:0016798">
    <property type="term" value="F:hydrolase activity, acting on glycosyl bonds"/>
    <property type="evidence" value="ECO:0007669"/>
    <property type="project" value="UniProtKB-KW"/>
</dbReference>
<reference evidence="5 6" key="1">
    <citation type="journal article" date="2018" name="Sci. Rep.">
        <title>Comparative analysis of the Pocillopora damicornis genome highlights role of immune system in coral evolution.</title>
        <authorList>
            <person name="Cunning R."/>
            <person name="Bay R.A."/>
            <person name="Gillette P."/>
            <person name="Baker A.C."/>
            <person name="Traylor-Knowles N."/>
        </authorList>
    </citation>
    <scope>NUCLEOTIDE SEQUENCE [LARGE SCALE GENOMIC DNA]</scope>
    <source>
        <strain evidence="5">RSMAS</strain>
        <tissue evidence="5">Whole animal</tissue>
    </source>
</reference>
<dbReference type="PANTHER" id="PTHR10357:SF179">
    <property type="entry name" value="NEUTRAL AND BASIC AMINO ACID TRANSPORT PROTEIN RBAT"/>
    <property type="match status" value="1"/>
</dbReference>
<sequence length="607" mass="69186">MTNEVEFSSLTKDDAKITFEDPSHISKPSDEEIAQHRKTRLALVVVFAAIVIVMVVAAVIIIIVAPKCDKKEEVPEEKKSDETLKNETLKQDEWLKHGIIYQVYPRSFKDSSGDGNGDLKGILNKMDYFTELGVQAVWLNPIYDMKNYTVIDSMFGTMEDFDKFIKEAHEKGIKVIMGFVPNHSSNEHPWFLKSKKDDKNSYRDYYIWKGGPAKNETPNNWISVFGGSAWTFDNATKQFYLHQFSKEQPDLNLRNEKVKKELQDVLKFWLAKGVDGFNFDAVQFLIENENFGDETPNSNYNASDLKYDMLKHTLTFDLDASRALVKEFQDFLNKQNGSLPILFTEVEGPYDKTSKYYEVSDIPFNFGLITKLNEQGMTLAQRINKTVMEYLASIPKGKIPNWVTGHDDHERVGNRVGKEKRHAMNVLALTLPGMVSTYYGEEIGMLNGKTTNPDDPMESARTPMQWNAEESAGFSTDKPWLEVGSDYKSINVATEKTDKDSIYSKYKELVGLRRNASALVEGVLKEVHTDLEVFSFIRSHENQHFLIIINFGDKSWNGDLDKISGRGMVVFDTESNMVGQEVDVNKIKLNSGQAVVLKNGKNKWHLQ</sequence>
<protein>
    <recommendedName>
        <fullName evidence="4">Glycosyl hydrolase family 13 catalytic domain-containing protein</fullName>
    </recommendedName>
</protein>
<feature type="transmembrane region" description="Helical" evidence="3">
    <location>
        <begin position="41"/>
        <end position="65"/>
    </location>
</feature>
<dbReference type="Pfam" id="PF00128">
    <property type="entry name" value="Alpha-amylase"/>
    <property type="match status" value="1"/>
</dbReference>
<evidence type="ECO:0000256" key="1">
    <source>
        <dbReference type="ARBA" id="ARBA00022801"/>
    </source>
</evidence>
<dbReference type="InterPro" id="IPR031984">
    <property type="entry name" value="SLC3A2_N"/>
</dbReference>
<keyword evidence="3" id="KW-0472">Membrane</keyword>
<dbReference type="SUPFAM" id="SSF51445">
    <property type="entry name" value="(Trans)glycosidases"/>
    <property type="match status" value="1"/>
</dbReference>
<dbReference type="Pfam" id="PF16028">
    <property type="entry name" value="SLC3A2_N"/>
    <property type="match status" value="1"/>
</dbReference>
<keyword evidence="3" id="KW-0812">Transmembrane</keyword>
<gene>
    <name evidence="5" type="ORF">pdam_00020765</name>
</gene>
<dbReference type="Gene3D" id="3.20.20.80">
    <property type="entry name" value="Glycosidases"/>
    <property type="match status" value="1"/>
</dbReference>
<dbReference type="PANTHER" id="PTHR10357">
    <property type="entry name" value="ALPHA-AMYLASE FAMILY MEMBER"/>
    <property type="match status" value="1"/>
</dbReference>
<proteinExistence type="predicted"/>
<evidence type="ECO:0000256" key="2">
    <source>
        <dbReference type="ARBA" id="ARBA00023295"/>
    </source>
</evidence>
<organism evidence="5 6">
    <name type="scientific">Pocillopora damicornis</name>
    <name type="common">Cauliflower coral</name>
    <name type="synonym">Millepora damicornis</name>
    <dbReference type="NCBI Taxonomy" id="46731"/>
    <lineage>
        <taxon>Eukaryota</taxon>
        <taxon>Metazoa</taxon>
        <taxon>Cnidaria</taxon>
        <taxon>Anthozoa</taxon>
        <taxon>Hexacorallia</taxon>
        <taxon>Scleractinia</taxon>
        <taxon>Astrocoeniina</taxon>
        <taxon>Pocilloporidae</taxon>
        <taxon>Pocillopora</taxon>
    </lineage>
</organism>
<feature type="domain" description="Glycosyl hydrolase family 13 catalytic" evidence="4">
    <location>
        <begin position="102"/>
        <end position="513"/>
    </location>
</feature>
<dbReference type="FunFam" id="3.90.400.10:FF:000002">
    <property type="entry name" value="Sucrose isomerase"/>
    <property type="match status" value="1"/>
</dbReference>
<dbReference type="STRING" id="46731.A0A3M6UH38"/>
<dbReference type="InterPro" id="IPR017853">
    <property type="entry name" value="GH"/>
</dbReference>
<accession>A0A3M6UH38</accession>
<dbReference type="InterPro" id="IPR006047">
    <property type="entry name" value="GH13_cat_dom"/>
</dbReference>
<dbReference type="OMA" id="STYHYWA"/>
<keyword evidence="1" id="KW-0378">Hydrolase</keyword>
<name>A0A3M6UH38_POCDA</name>
<keyword evidence="6" id="KW-1185">Reference proteome</keyword>
<dbReference type="Gene3D" id="3.90.400.10">
    <property type="entry name" value="Oligo-1,6-glucosidase, Domain 2"/>
    <property type="match status" value="1"/>
</dbReference>
<dbReference type="EMBL" id="RCHS01001537">
    <property type="protein sequence ID" value="RMX52990.1"/>
    <property type="molecule type" value="Genomic_DNA"/>
</dbReference>
<dbReference type="AlphaFoldDB" id="A0A3M6UH38"/>
<comment type="caution">
    <text evidence="5">The sequence shown here is derived from an EMBL/GenBank/DDBJ whole genome shotgun (WGS) entry which is preliminary data.</text>
</comment>
<evidence type="ECO:0000256" key="3">
    <source>
        <dbReference type="SAM" id="Phobius"/>
    </source>
</evidence>
<dbReference type="Proteomes" id="UP000275408">
    <property type="component" value="Unassembled WGS sequence"/>
</dbReference>